<sequence>MTDQEFVLCKWKRRLWPAKVLCKPGVAGSSPVATTKRMGFKAEILGLEKQVSVSSANAVPLTEERIKAIASTLEQKKSTSEAVEELQYRCSLKIALDILHQTDSGSQMPPAEGPNPEFSPEESAPPTPSRSFFLRSRLKKSEPEAAKGKRKPQKNCGLKDDPKARSQGGSVAPEGSGKAPGGGTSPPRAPGGGTSPPRAPGGGTSPARCGARDSRVAPAPHGHTCKEPEPKSSPRERKIQPKTGSGASCKPKAGRSQQGRKRGCRDDSPGDQAQVAPEEGSPLVPSKSGTVEPSRKTGAQPGRTFLDSACETASDELEKSISSESESLAKQLDGRREAEGGKHLDGAGVASGTDRKCRNHPGCSPGPSGLESSGMSSRRVSSESLPPLSPLADEEEENFPSVLSHREPKFFEEGMLVWCKLRRYPYWPAVVKAVKRKHRRACVLFIDGTTNEKKKGFSVSLKSLKHFDCEEKQELIERAKENYAKEIEWCLQLILDYRIRVGCHSFTGSFLEYFAADISYPVRKEGYQSVVQMAFPNTEEAGAGESSSDTSPQKPPRKLLPDRTRAARDRENKKLVEFIVKTKGAEEHLLGILKSGKESRWLKKFLNSSRYMTCVETYLEDEEQLDLVVGYLKEVYREMDTKNLHQILGDGIRFISDVLLPEAIICAIAAVDDIDYEKAEEKYIKGPPVSKRERELFDEQVLGSKKLKREPEPAES</sequence>
<comment type="caution">
    <text evidence="4">The sequence shown here is derived from an EMBL/GenBank/DDBJ whole genome shotgun (WGS) entry which is preliminary data.</text>
</comment>
<feature type="compositionally biased region" description="Low complexity" evidence="2">
    <location>
        <begin position="370"/>
        <end position="386"/>
    </location>
</feature>
<dbReference type="PROSITE" id="PS50812">
    <property type="entry name" value="PWWP"/>
    <property type="match status" value="1"/>
</dbReference>
<comment type="similarity">
    <text evidence="1">Belongs to the PWWP3A family.</text>
</comment>
<dbReference type="InterPro" id="IPR048795">
    <property type="entry name" value="PWP3A_3B_4_C"/>
</dbReference>
<reference evidence="4 5" key="1">
    <citation type="submission" date="2019-09" db="EMBL/GenBank/DDBJ databases">
        <title>Bird 10,000 Genomes (B10K) Project - Family phase.</title>
        <authorList>
            <person name="Zhang G."/>
        </authorList>
    </citation>
    <scope>NUCLEOTIDE SEQUENCE [LARGE SCALE GENOMIC DNA]</scope>
    <source>
        <strain evidence="4">B10K-DU-001-70</strain>
        <tissue evidence="4">Muscle</tissue>
    </source>
</reference>
<accession>A0A7K5WNL9</accession>
<feature type="non-terminal residue" evidence="4">
    <location>
        <position position="716"/>
    </location>
</feature>
<feature type="compositionally biased region" description="Basic and acidic residues" evidence="2">
    <location>
        <begin position="224"/>
        <end position="239"/>
    </location>
</feature>
<evidence type="ECO:0000313" key="5">
    <source>
        <dbReference type="Proteomes" id="UP000557268"/>
    </source>
</evidence>
<dbReference type="Gene3D" id="6.10.300.20">
    <property type="match status" value="1"/>
</dbReference>
<dbReference type="EMBL" id="VYXD01012937">
    <property type="protein sequence ID" value="NWU42813.1"/>
    <property type="molecule type" value="Genomic_DNA"/>
</dbReference>
<name>A0A7K5WNL9_9SYLV</name>
<protein>
    <submittedName>
        <fullName evidence="4">MUM1 protein</fullName>
    </submittedName>
</protein>
<feature type="compositionally biased region" description="Gly residues" evidence="2">
    <location>
        <begin position="178"/>
        <end position="204"/>
    </location>
</feature>
<organism evidence="4 5">
    <name type="scientific">Hylia prasina</name>
    <name type="common">green hylia</name>
    <dbReference type="NCBI Taxonomy" id="208073"/>
    <lineage>
        <taxon>Eukaryota</taxon>
        <taxon>Metazoa</taxon>
        <taxon>Chordata</taxon>
        <taxon>Craniata</taxon>
        <taxon>Vertebrata</taxon>
        <taxon>Euteleostomi</taxon>
        <taxon>Archelosauria</taxon>
        <taxon>Archosauria</taxon>
        <taxon>Dinosauria</taxon>
        <taxon>Saurischia</taxon>
        <taxon>Theropoda</taxon>
        <taxon>Coelurosauria</taxon>
        <taxon>Aves</taxon>
        <taxon>Neognathae</taxon>
        <taxon>Neoaves</taxon>
        <taxon>Telluraves</taxon>
        <taxon>Australaves</taxon>
        <taxon>Passeriformes</taxon>
        <taxon>Sylvioidea</taxon>
        <taxon>Sylviidae</taxon>
        <taxon>Acrocephalinae</taxon>
        <taxon>Hylia</taxon>
    </lineage>
</organism>
<dbReference type="InterPro" id="IPR040263">
    <property type="entry name" value="PWP3A_3B_4"/>
</dbReference>
<feature type="region of interest" description="Disordered" evidence="2">
    <location>
        <begin position="539"/>
        <end position="566"/>
    </location>
</feature>
<evidence type="ECO:0000259" key="3">
    <source>
        <dbReference type="PROSITE" id="PS50812"/>
    </source>
</evidence>
<feature type="domain" description="PWWP" evidence="3">
    <location>
        <begin position="413"/>
        <end position="431"/>
    </location>
</feature>
<dbReference type="Pfam" id="PF20887">
    <property type="entry name" value="PWP3A-B_N"/>
    <property type="match status" value="1"/>
</dbReference>
<evidence type="ECO:0000313" key="4">
    <source>
        <dbReference type="EMBL" id="NWU42813.1"/>
    </source>
</evidence>
<dbReference type="InterPro" id="IPR048765">
    <property type="entry name" value="PWP3A_3B_4_N"/>
</dbReference>
<dbReference type="AlphaFoldDB" id="A0A7K5WNL9"/>
<gene>
    <name evidence="4" type="primary">Mum1</name>
    <name evidence="4" type="ORF">HYLPRA_R07176</name>
</gene>
<proteinExistence type="inferred from homology"/>
<feature type="region of interest" description="Disordered" evidence="2">
    <location>
        <begin position="103"/>
        <end position="400"/>
    </location>
</feature>
<dbReference type="PANTHER" id="PTHR31333:SF6">
    <property type="entry name" value="MUM1 LIKE 1"/>
    <property type="match status" value="1"/>
</dbReference>
<feature type="non-terminal residue" evidence="4">
    <location>
        <position position="1"/>
    </location>
</feature>
<keyword evidence="5" id="KW-1185">Reference proteome</keyword>
<dbReference type="SUPFAM" id="SSF63748">
    <property type="entry name" value="Tudor/PWWP/MBT"/>
    <property type="match status" value="1"/>
</dbReference>
<evidence type="ECO:0000256" key="2">
    <source>
        <dbReference type="SAM" id="MobiDB-lite"/>
    </source>
</evidence>
<evidence type="ECO:0000256" key="1">
    <source>
        <dbReference type="ARBA" id="ARBA00008188"/>
    </source>
</evidence>
<dbReference type="CDD" id="cd06080">
    <property type="entry name" value="PWWP_MUM1-like"/>
    <property type="match status" value="1"/>
</dbReference>
<dbReference type="Gene3D" id="2.30.30.140">
    <property type="match status" value="1"/>
</dbReference>
<dbReference type="FunFam" id="2.30.30.140:FF:000063">
    <property type="entry name" value="PWWP domain-containing DNA repair factor 3A"/>
    <property type="match status" value="1"/>
</dbReference>
<dbReference type="Pfam" id="PF20884">
    <property type="entry name" value="MUM1-like_PWWP"/>
    <property type="match status" value="1"/>
</dbReference>
<feature type="compositionally biased region" description="Basic and acidic residues" evidence="2">
    <location>
        <begin position="332"/>
        <end position="345"/>
    </location>
</feature>
<dbReference type="Proteomes" id="UP000557268">
    <property type="component" value="Unassembled WGS sequence"/>
</dbReference>
<dbReference type="InterPro" id="IPR000313">
    <property type="entry name" value="PWWP_dom"/>
</dbReference>
<dbReference type="PANTHER" id="PTHR31333">
    <property type="entry name" value="PWWP DOMAIN-CONTAINING DNA REPAIR FACTOR 3 FAMILY MEMBER"/>
    <property type="match status" value="1"/>
</dbReference>
<dbReference type="InterPro" id="IPR035504">
    <property type="entry name" value="MUM1-like_PWWP"/>
</dbReference>
<dbReference type="Pfam" id="PF20886">
    <property type="entry name" value="PWP3A-B_C"/>
    <property type="match status" value="1"/>
</dbReference>